<proteinExistence type="predicted"/>
<dbReference type="AlphaFoldDB" id="A0A7S3RDM8"/>
<gene>
    <name evidence="1" type="ORF">SACU0126_LOCUS1615</name>
</gene>
<dbReference type="EMBL" id="HBIQ01004462">
    <property type="protein sequence ID" value="CAE0520748.1"/>
    <property type="molecule type" value="Transcribed_RNA"/>
</dbReference>
<name>A0A7S3RDM8_9SPIT</name>
<protein>
    <submittedName>
        <fullName evidence="1">Uncharacterized protein</fullName>
    </submittedName>
</protein>
<organism evidence="1">
    <name type="scientific">Strombidinopsis acuminata</name>
    <dbReference type="NCBI Taxonomy" id="141414"/>
    <lineage>
        <taxon>Eukaryota</taxon>
        <taxon>Sar</taxon>
        <taxon>Alveolata</taxon>
        <taxon>Ciliophora</taxon>
        <taxon>Intramacronucleata</taxon>
        <taxon>Spirotrichea</taxon>
        <taxon>Choreotrichia</taxon>
        <taxon>Choreotrichida</taxon>
        <taxon>Strombidinopsidae</taxon>
        <taxon>Strombidinopsis</taxon>
    </lineage>
</organism>
<accession>A0A7S3RDM8</accession>
<sequence length="127" mass="13565">MRLLLRRLHALSAHLVACRYRMLNTGVDLCDSAIGVEGTSLTPSCADVPYVSGMPALGTAVCCATLKAVPFTTHASSRSRLASPLPSSSLVGARRAACATRDTQRSIWATYFVLVSSERNVKHTVTD</sequence>
<reference evidence="1" key="1">
    <citation type="submission" date="2021-01" db="EMBL/GenBank/DDBJ databases">
        <authorList>
            <person name="Corre E."/>
            <person name="Pelletier E."/>
            <person name="Niang G."/>
            <person name="Scheremetjew M."/>
            <person name="Finn R."/>
            <person name="Kale V."/>
            <person name="Holt S."/>
            <person name="Cochrane G."/>
            <person name="Meng A."/>
            <person name="Brown T."/>
            <person name="Cohen L."/>
        </authorList>
    </citation>
    <scope>NUCLEOTIDE SEQUENCE</scope>
    <source>
        <strain evidence="1">SPMC142</strain>
    </source>
</reference>
<evidence type="ECO:0000313" key="1">
    <source>
        <dbReference type="EMBL" id="CAE0520748.1"/>
    </source>
</evidence>